<feature type="non-terminal residue" evidence="1">
    <location>
        <position position="1"/>
    </location>
</feature>
<reference evidence="1" key="1">
    <citation type="submission" date="2018-05" db="EMBL/GenBank/DDBJ databases">
        <title>Draft genome of Mucuna pruriens seed.</title>
        <authorList>
            <person name="Nnadi N.E."/>
            <person name="Vos R."/>
            <person name="Hasami M.H."/>
            <person name="Devisetty U.K."/>
            <person name="Aguiy J.C."/>
        </authorList>
    </citation>
    <scope>NUCLEOTIDE SEQUENCE [LARGE SCALE GENOMIC DNA]</scope>
    <source>
        <strain evidence="1">JCA_2017</strain>
    </source>
</reference>
<proteinExistence type="predicted"/>
<dbReference type="AlphaFoldDB" id="A0A371GWX8"/>
<keyword evidence="2" id="KW-1185">Reference proteome</keyword>
<accession>A0A371GWX8</accession>
<protein>
    <recommendedName>
        <fullName evidence="3">Reverse transcriptase/retrotransposon-derived protein RNase H-like domain-containing protein</fullName>
    </recommendedName>
</protein>
<evidence type="ECO:0008006" key="3">
    <source>
        <dbReference type="Google" id="ProtNLM"/>
    </source>
</evidence>
<comment type="caution">
    <text evidence="1">The sequence shown here is derived from an EMBL/GenBank/DDBJ whole genome shotgun (WGS) entry which is preliminary data.</text>
</comment>
<gene>
    <name evidence="1" type="ORF">CR513_22461</name>
</gene>
<dbReference type="Gene3D" id="3.10.10.10">
    <property type="entry name" value="HIV Type 1 Reverse Transcriptase, subunit A, domain 1"/>
    <property type="match status" value="1"/>
</dbReference>
<organism evidence="1 2">
    <name type="scientific">Mucuna pruriens</name>
    <name type="common">Velvet bean</name>
    <name type="synonym">Dolichos pruriens</name>
    <dbReference type="NCBI Taxonomy" id="157652"/>
    <lineage>
        <taxon>Eukaryota</taxon>
        <taxon>Viridiplantae</taxon>
        <taxon>Streptophyta</taxon>
        <taxon>Embryophyta</taxon>
        <taxon>Tracheophyta</taxon>
        <taxon>Spermatophyta</taxon>
        <taxon>Magnoliopsida</taxon>
        <taxon>eudicotyledons</taxon>
        <taxon>Gunneridae</taxon>
        <taxon>Pentapetalae</taxon>
        <taxon>rosids</taxon>
        <taxon>fabids</taxon>
        <taxon>Fabales</taxon>
        <taxon>Fabaceae</taxon>
        <taxon>Papilionoideae</taxon>
        <taxon>50 kb inversion clade</taxon>
        <taxon>NPAAA clade</taxon>
        <taxon>indigoferoid/millettioid clade</taxon>
        <taxon>Phaseoleae</taxon>
        <taxon>Mucuna</taxon>
    </lineage>
</organism>
<dbReference type="PANTHER" id="PTHR35046">
    <property type="entry name" value="ZINC KNUCKLE (CCHC-TYPE) FAMILY PROTEIN"/>
    <property type="match status" value="1"/>
</dbReference>
<evidence type="ECO:0000313" key="1">
    <source>
        <dbReference type="EMBL" id="RDX95070.1"/>
    </source>
</evidence>
<dbReference type="Proteomes" id="UP000257109">
    <property type="component" value="Unassembled WGS sequence"/>
</dbReference>
<dbReference type="EMBL" id="QJKJ01004214">
    <property type="protein sequence ID" value="RDX95070.1"/>
    <property type="molecule type" value="Genomic_DNA"/>
</dbReference>
<name>A0A371GWX8_MUCPR</name>
<dbReference type="SUPFAM" id="SSF56672">
    <property type="entry name" value="DNA/RNA polymerases"/>
    <property type="match status" value="1"/>
</dbReference>
<sequence>MSYHVPHGLPPLRGIEHHIDLTLGEILPNKAAYRTNTEEAKENQKQVGKLLEKGLVRESMIPCVMLVILVPKKDGTWRVDEEKVKIIQEWLTPKTVGEHKQGKMNVVADAFSRRCSRLKFEVKFPSRREG</sequence>
<dbReference type="PANTHER" id="PTHR35046:SF26">
    <property type="entry name" value="RNA-DIRECTED DNA POLYMERASE"/>
    <property type="match status" value="1"/>
</dbReference>
<dbReference type="InterPro" id="IPR043502">
    <property type="entry name" value="DNA/RNA_pol_sf"/>
</dbReference>
<dbReference type="OrthoDB" id="8022549at2759"/>
<evidence type="ECO:0000313" key="2">
    <source>
        <dbReference type="Proteomes" id="UP000257109"/>
    </source>
</evidence>